<dbReference type="KEGG" id="elio:KO353_08950"/>
<dbReference type="NCBIfam" id="TIGR04407">
    <property type="entry name" value="LptF_YjgP"/>
    <property type="match status" value="1"/>
</dbReference>
<sequence length="375" mass="40559">MGSHLFRYVFRQLALGLVAVTAGLALLVWLTQALRFIELVLNRGLSLLVFLELTVFMLPNFVAIILPVATFIVILAVYTRLEGDRETVVMRAAGVSQVALAGPGLTLAAAAALIGWTMNLWVVPESYRMFREYQFEIRNRMAAVLIQEGVFNTLGEGLTVYVRKRDADGTFHGILVHDERDRGAPATILAERGRLLIAGELPQVRLENGTRQELDPRTGRLRLLTFAENTLTLAAPAEREEVRYRDARERGVLELLDPPASENVSKRDRGRFAVEAHQRLAGPLLTLSLASVALAIMLGGGFSRHGRTGRVLAAVGIGATLVASGLALGNAAASRLGLIPLIWVHAVLPGAVALALLIRPPPHRLPFAGGMAAEG</sequence>
<dbReference type="AlphaFoldDB" id="A0A975U159"/>
<evidence type="ECO:0000256" key="3">
    <source>
        <dbReference type="ARBA" id="ARBA00022692"/>
    </source>
</evidence>
<feature type="transmembrane region" description="Helical" evidence="6">
    <location>
        <begin position="338"/>
        <end position="358"/>
    </location>
</feature>
<feature type="transmembrane region" description="Helical" evidence="6">
    <location>
        <begin position="57"/>
        <end position="78"/>
    </location>
</feature>
<dbReference type="GO" id="GO:0055085">
    <property type="term" value="P:transmembrane transport"/>
    <property type="evidence" value="ECO:0007669"/>
    <property type="project" value="InterPro"/>
</dbReference>
<gene>
    <name evidence="7" type="primary">lptF</name>
    <name evidence="7" type="ORF">KO353_08950</name>
</gene>
<keyword evidence="5 6" id="KW-0472">Membrane</keyword>
<dbReference type="RefSeq" id="WP_218284323.1">
    <property type="nucleotide sequence ID" value="NZ_CP076448.1"/>
</dbReference>
<organism evidence="7 8">
    <name type="scientific">Elioraea tepida</name>
    <dbReference type="NCBI Taxonomy" id="2843330"/>
    <lineage>
        <taxon>Bacteria</taxon>
        <taxon>Pseudomonadati</taxon>
        <taxon>Pseudomonadota</taxon>
        <taxon>Alphaproteobacteria</taxon>
        <taxon>Acetobacterales</taxon>
        <taxon>Elioraeaceae</taxon>
        <taxon>Elioraea</taxon>
    </lineage>
</organism>
<evidence type="ECO:0000313" key="7">
    <source>
        <dbReference type="EMBL" id="QXM23463.1"/>
    </source>
</evidence>
<keyword evidence="4 6" id="KW-1133">Transmembrane helix</keyword>
<protein>
    <submittedName>
        <fullName evidence="7">LPS export ABC transporter permease LptF</fullName>
    </submittedName>
</protein>
<evidence type="ECO:0000256" key="5">
    <source>
        <dbReference type="ARBA" id="ARBA00023136"/>
    </source>
</evidence>
<feature type="transmembrane region" description="Helical" evidence="6">
    <location>
        <begin position="98"/>
        <end position="122"/>
    </location>
</feature>
<dbReference type="InterPro" id="IPR005495">
    <property type="entry name" value="LptG/LptF_permease"/>
</dbReference>
<feature type="transmembrane region" description="Helical" evidence="6">
    <location>
        <begin position="280"/>
        <end position="299"/>
    </location>
</feature>
<feature type="transmembrane region" description="Helical" evidence="6">
    <location>
        <begin position="311"/>
        <end position="332"/>
    </location>
</feature>
<dbReference type="GO" id="GO:0043190">
    <property type="term" value="C:ATP-binding cassette (ABC) transporter complex"/>
    <property type="evidence" value="ECO:0007669"/>
    <property type="project" value="InterPro"/>
</dbReference>
<accession>A0A975U159</accession>
<dbReference type="PANTHER" id="PTHR33529:SF6">
    <property type="entry name" value="YJGP_YJGQ FAMILY PERMEASE"/>
    <property type="match status" value="1"/>
</dbReference>
<comment type="subcellular location">
    <subcellularLocation>
        <location evidence="1">Cell membrane</location>
        <topology evidence="1">Multi-pass membrane protein</topology>
    </subcellularLocation>
</comment>
<keyword evidence="2" id="KW-1003">Cell membrane</keyword>
<evidence type="ECO:0000256" key="4">
    <source>
        <dbReference type="ARBA" id="ARBA00022989"/>
    </source>
</evidence>
<proteinExistence type="predicted"/>
<evidence type="ECO:0000313" key="8">
    <source>
        <dbReference type="Proteomes" id="UP000694001"/>
    </source>
</evidence>
<evidence type="ECO:0000256" key="2">
    <source>
        <dbReference type="ARBA" id="ARBA00022475"/>
    </source>
</evidence>
<dbReference type="Proteomes" id="UP000694001">
    <property type="component" value="Chromosome"/>
</dbReference>
<dbReference type="EMBL" id="CP076448">
    <property type="protein sequence ID" value="QXM23463.1"/>
    <property type="molecule type" value="Genomic_DNA"/>
</dbReference>
<dbReference type="PANTHER" id="PTHR33529">
    <property type="entry name" value="SLR0882 PROTEIN-RELATED"/>
    <property type="match status" value="1"/>
</dbReference>
<dbReference type="GO" id="GO:0015920">
    <property type="term" value="P:lipopolysaccharide transport"/>
    <property type="evidence" value="ECO:0007669"/>
    <property type="project" value="TreeGrafter"/>
</dbReference>
<keyword evidence="3 6" id="KW-0812">Transmembrane</keyword>
<reference evidence="7" key="1">
    <citation type="submission" date="2021-06" db="EMBL/GenBank/DDBJ databases">
        <title>Elioraea tepida, sp. nov., a moderately thermophilic aerobic anoxygenic phototrophic bacterium isolated from an alkaline siliceous hot spring mat community in Yellowstone National Park, WY, USA.</title>
        <authorList>
            <person name="Saini M.K."/>
            <person name="Yoshida S."/>
            <person name="Sebastian A."/>
            <person name="Hirose S."/>
            <person name="Hara E."/>
            <person name="Tamaki H."/>
            <person name="Soulier N.T."/>
            <person name="Albert I."/>
            <person name="Hanada S."/>
            <person name="Bryant D.A."/>
            <person name="Tank M."/>
        </authorList>
    </citation>
    <scope>NUCLEOTIDE SEQUENCE</scope>
    <source>
        <strain evidence="7">MS-P2</strain>
    </source>
</reference>
<dbReference type="Pfam" id="PF03739">
    <property type="entry name" value="LptF_LptG"/>
    <property type="match status" value="1"/>
</dbReference>
<name>A0A975U159_9PROT</name>
<dbReference type="InterPro" id="IPR030922">
    <property type="entry name" value="LptF"/>
</dbReference>
<keyword evidence="8" id="KW-1185">Reference proteome</keyword>
<evidence type="ECO:0000256" key="6">
    <source>
        <dbReference type="SAM" id="Phobius"/>
    </source>
</evidence>
<evidence type="ECO:0000256" key="1">
    <source>
        <dbReference type="ARBA" id="ARBA00004651"/>
    </source>
</evidence>